<dbReference type="Proteomes" id="UP000298061">
    <property type="component" value="Unassembled WGS sequence"/>
</dbReference>
<comment type="caution">
    <text evidence="8">The sequence shown here is derived from an EMBL/GenBank/DDBJ whole genome shotgun (WGS) entry which is preliminary data.</text>
</comment>
<evidence type="ECO:0000313" key="8">
    <source>
        <dbReference type="EMBL" id="TFY77901.1"/>
    </source>
</evidence>
<dbReference type="SUPFAM" id="SSF56672">
    <property type="entry name" value="DNA/RNA polymerases"/>
    <property type="match status" value="1"/>
</dbReference>
<evidence type="ECO:0000259" key="7">
    <source>
        <dbReference type="Pfam" id="PF17917"/>
    </source>
</evidence>
<keyword evidence="6" id="KW-0695">RNA-directed DNA polymerase</keyword>
<sequence>MLKNKFTSAPILAQPDTTKPFSVKTDASAFAHGAVLSQDSKDEKSHPCTYLSHLFTDTEHNYNIYDCELLAIIRALETWQHYLEGSLHQIDIVSDHQNLLYFKDTHKLSRRQVCWMLFMSRFDYIICHAAGKTMTRADALSRRPDHGEGKDDNEDQILLPQDVFISALRTRIQMPDSAIQDELIVEANKFDKLLKPSTNKHQSLSTKDLMAGV</sequence>
<dbReference type="OrthoDB" id="2446696at2759"/>
<evidence type="ECO:0000256" key="6">
    <source>
        <dbReference type="ARBA" id="ARBA00022918"/>
    </source>
</evidence>
<organism evidence="8 9">
    <name type="scientific">Hericium alpestre</name>
    <dbReference type="NCBI Taxonomy" id="135208"/>
    <lineage>
        <taxon>Eukaryota</taxon>
        <taxon>Fungi</taxon>
        <taxon>Dikarya</taxon>
        <taxon>Basidiomycota</taxon>
        <taxon>Agaricomycotina</taxon>
        <taxon>Agaricomycetes</taxon>
        <taxon>Russulales</taxon>
        <taxon>Hericiaceae</taxon>
        <taxon>Hericium</taxon>
    </lineage>
</organism>
<dbReference type="Pfam" id="PF17917">
    <property type="entry name" value="RT_RNaseH"/>
    <property type="match status" value="1"/>
</dbReference>
<accession>A0A4Y9ZVJ4</accession>
<evidence type="ECO:0000256" key="5">
    <source>
        <dbReference type="ARBA" id="ARBA00022801"/>
    </source>
</evidence>
<dbReference type="AlphaFoldDB" id="A0A4Y9ZVJ4"/>
<dbReference type="GO" id="GO:0004519">
    <property type="term" value="F:endonuclease activity"/>
    <property type="evidence" value="ECO:0007669"/>
    <property type="project" value="UniProtKB-KW"/>
</dbReference>
<dbReference type="PANTHER" id="PTHR34072">
    <property type="entry name" value="ENZYMATIC POLYPROTEIN-RELATED"/>
    <property type="match status" value="1"/>
</dbReference>
<evidence type="ECO:0000313" key="9">
    <source>
        <dbReference type="Proteomes" id="UP000298061"/>
    </source>
</evidence>
<keyword evidence="4" id="KW-0255">Endonuclease</keyword>
<evidence type="ECO:0000256" key="1">
    <source>
        <dbReference type="ARBA" id="ARBA00022679"/>
    </source>
</evidence>
<gene>
    <name evidence="8" type="ORF">EWM64_g6113</name>
</gene>
<keyword evidence="1" id="KW-0808">Transferase</keyword>
<reference evidence="8 9" key="1">
    <citation type="submission" date="2019-02" db="EMBL/GenBank/DDBJ databases">
        <title>Genome sequencing of the rare red list fungi Hericium alpestre (H. flagellum).</title>
        <authorList>
            <person name="Buettner E."/>
            <person name="Kellner H."/>
        </authorList>
    </citation>
    <scope>NUCLEOTIDE SEQUENCE [LARGE SCALE GENOMIC DNA]</scope>
    <source>
        <strain evidence="8 9">DSM 108284</strain>
    </source>
</reference>
<feature type="domain" description="Reverse transcriptase RNase H-like" evidence="7">
    <location>
        <begin position="16"/>
        <end position="122"/>
    </location>
</feature>
<evidence type="ECO:0000256" key="4">
    <source>
        <dbReference type="ARBA" id="ARBA00022759"/>
    </source>
</evidence>
<dbReference type="Gene3D" id="3.10.20.370">
    <property type="match status" value="1"/>
</dbReference>
<dbReference type="GO" id="GO:0003964">
    <property type="term" value="F:RNA-directed DNA polymerase activity"/>
    <property type="evidence" value="ECO:0007669"/>
    <property type="project" value="UniProtKB-KW"/>
</dbReference>
<dbReference type="PANTHER" id="PTHR34072:SF42">
    <property type="entry name" value="INTEGRASE CATALYTIC DOMAIN-CONTAINING PROTEIN"/>
    <property type="match status" value="1"/>
</dbReference>
<keyword evidence="9" id="KW-1185">Reference proteome</keyword>
<evidence type="ECO:0000256" key="2">
    <source>
        <dbReference type="ARBA" id="ARBA00022695"/>
    </source>
</evidence>
<dbReference type="STRING" id="135208.A0A4Y9ZVJ4"/>
<dbReference type="InterPro" id="IPR041373">
    <property type="entry name" value="RT_RNaseH"/>
</dbReference>
<keyword evidence="3" id="KW-0540">Nuclease</keyword>
<evidence type="ECO:0000256" key="3">
    <source>
        <dbReference type="ARBA" id="ARBA00022722"/>
    </source>
</evidence>
<keyword evidence="2" id="KW-0548">Nucleotidyltransferase</keyword>
<proteinExistence type="predicted"/>
<dbReference type="GO" id="GO:0016787">
    <property type="term" value="F:hydrolase activity"/>
    <property type="evidence" value="ECO:0007669"/>
    <property type="project" value="UniProtKB-KW"/>
</dbReference>
<dbReference type="EMBL" id="SFCI01000798">
    <property type="protein sequence ID" value="TFY77901.1"/>
    <property type="molecule type" value="Genomic_DNA"/>
</dbReference>
<dbReference type="InterPro" id="IPR043502">
    <property type="entry name" value="DNA/RNA_pol_sf"/>
</dbReference>
<name>A0A4Y9ZVJ4_9AGAM</name>
<keyword evidence="5" id="KW-0378">Hydrolase</keyword>
<dbReference type="CDD" id="cd09274">
    <property type="entry name" value="RNase_HI_RT_Ty3"/>
    <property type="match status" value="1"/>
</dbReference>
<protein>
    <recommendedName>
        <fullName evidence="7">Reverse transcriptase RNase H-like domain-containing protein</fullName>
    </recommendedName>
</protein>